<keyword evidence="3" id="KW-1185">Reference proteome</keyword>
<feature type="region of interest" description="Disordered" evidence="1">
    <location>
        <begin position="133"/>
        <end position="154"/>
    </location>
</feature>
<dbReference type="RefSeq" id="WP_085816052.1">
    <property type="nucleotide sequence ID" value="NZ_FWFU01000001.1"/>
</dbReference>
<proteinExistence type="predicted"/>
<dbReference type="SUPFAM" id="SSF144064">
    <property type="entry name" value="Heme iron utilization protein-like"/>
    <property type="match status" value="1"/>
</dbReference>
<evidence type="ECO:0000313" key="2">
    <source>
        <dbReference type="EMBL" id="SLN14961.1"/>
    </source>
</evidence>
<dbReference type="Proteomes" id="UP000193207">
    <property type="component" value="Unassembled WGS sequence"/>
</dbReference>
<protein>
    <submittedName>
        <fullName evidence="2">Hemin-degrading HenS.ChuX domain protein</fullName>
    </submittedName>
</protein>
<evidence type="ECO:0000313" key="3">
    <source>
        <dbReference type="Proteomes" id="UP000193207"/>
    </source>
</evidence>
<organism evidence="2 3">
    <name type="scientific">Roseovarius halotolerans</name>
    <dbReference type="NCBI Taxonomy" id="505353"/>
    <lineage>
        <taxon>Bacteria</taxon>
        <taxon>Pseudomonadati</taxon>
        <taxon>Pseudomonadota</taxon>
        <taxon>Alphaproteobacteria</taxon>
        <taxon>Rhodobacterales</taxon>
        <taxon>Roseobacteraceae</taxon>
        <taxon>Roseovarius</taxon>
    </lineage>
</organism>
<dbReference type="OrthoDB" id="316630at2"/>
<gene>
    <name evidence="2" type="ORF">ROH8110_00344</name>
</gene>
<evidence type="ECO:0000256" key="1">
    <source>
        <dbReference type="SAM" id="MobiDB-lite"/>
    </source>
</evidence>
<dbReference type="EMBL" id="FWFU01000001">
    <property type="protein sequence ID" value="SLN14961.1"/>
    <property type="molecule type" value="Genomic_DNA"/>
</dbReference>
<reference evidence="2 3" key="1">
    <citation type="submission" date="2017-03" db="EMBL/GenBank/DDBJ databases">
        <authorList>
            <person name="Afonso C.L."/>
            <person name="Miller P.J."/>
            <person name="Scott M.A."/>
            <person name="Spackman E."/>
            <person name="Goraichik I."/>
            <person name="Dimitrov K.M."/>
            <person name="Suarez D.L."/>
            <person name="Swayne D.E."/>
        </authorList>
    </citation>
    <scope>NUCLEOTIDE SEQUENCE [LARGE SCALE GENOMIC DNA]</scope>
    <source>
        <strain evidence="2 3">CECT 8110</strain>
    </source>
</reference>
<dbReference type="AlphaFoldDB" id="A0A1X6YA73"/>
<name>A0A1X6YA73_9RHOB</name>
<accession>A0A1X6YA73</accession>
<sequence length="241" mass="26088">MTTKSDSAVSEAKDIEKGRWHLEGISPEAVLELLVHMDRVMLAIRQDGLLHERLGPVASVTVKDGDILIAGDQQDTRLPQGLLTACILDTTTTMRDKPYPRLEFSGADGERLFSVTGLEGSAPMLNALEGIARRPAPPRGETPAEARPEDIDPADPGFALLERLREDGTVVGIEAWRDGMRQHWSGKIEKLMPMGGHINIITPGFHLHLAADVVSEWREAADGWQALGQGGAPLGLTVARA</sequence>